<dbReference type="Pfam" id="PF00416">
    <property type="entry name" value="Ribosomal_S13"/>
    <property type="match status" value="1"/>
</dbReference>
<keyword evidence="7" id="KW-0820">tRNA-binding</keyword>
<name>A0A0G1TBS5_9BACT</name>
<evidence type="ECO:0000313" key="11">
    <source>
        <dbReference type="Proteomes" id="UP000034487"/>
    </source>
</evidence>
<feature type="compositionally biased region" description="Basic residues" evidence="9">
    <location>
        <begin position="101"/>
        <end position="122"/>
    </location>
</feature>
<dbReference type="PATRIC" id="fig|1618335.3.peg.500"/>
<dbReference type="Proteomes" id="UP000034487">
    <property type="component" value="Unassembled WGS sequence"/>
</dbReference>
<keyword evidence="2 7" id="KW-0699">rRNA-binding</keyword>
<dbReference type="GO" id="GO:0015935">
    <property type="term" value="C:small ribosomal subunit"/>
    <property type="evidence" value="ECO:0007669"/>
    <property type="project" value="TreeGrafter"/>
</dbReference>
<comment type="similarity">
    <text evidence="1 7 8">Belongs to the universal ribosomal protein uS13 family.</text>
</comment>
<evidence type="ECO:0000256" key="6">
    <source>
        <dbReference type="ARBA" id="ARBA00035166"/>
    </source>
</evidence>
<dbReference type="EMBL" id="LCMV01000044">
    <property type="protein sequence ID" value="KKU42880.1"/>
    <property type="molecule type" value="Genomic_DNA"/>
</dbReference>
<dbReference type="PROSITE" id="PS50159">
    <property type="entry name" value="RIBOSOMAL_S13_2"/>
    <property type="match status" value="1"/>
</dbReference>
<proteinExistence type="inferred from homology"/>
<dbReference type="GO" id="GO:0019843">
    <property type="term" value="F:rRNA binding"/>
    <property type="evidence" value="ECO:0007669"/>
    <property type="project" value="UniProtKB-UniRule"/>
</dbReference>
<dbReference type="Gene3D" id="4.10.910.10">
    <property type="entry name" value="30s ribosomal protein s13, domain 2"/>
    <property type="match status" value="1"/>
</dbReference>
<dbReference type="GO" id="GO:0000049">
    <property type="term" value="F:tRNA binding"/>
    <property type="evidence" value="ECO:0007669"/>
    <property type="project" value="UniProtKB-UniRule"/>
</dbReference>
<dbReference type="HAMAP" id="MF_01315">
    <property type="entry name" value="Ribosomal_uS13"/>
    <property type="match status" value="1"/>
</dbReference>
<dbReference type="PROSITE" id="PS00646">
    <property type="entry name" value="RIBOSOMAL_S13_1"/>
    <property type="match status" value="1"/>
</dbReference>
<accession>A0A0G1TBS5</accession>
<dbReference type="GO" id="GO:0003735">
    <property type="term" value="F:structural constituent of ribosome"/>
    <property type="evidence" value="ECO:0007669"/>
    <property type="project" value="InterPro"/>
</dbReference>
<dbReference type="InterPro" id="IPR027437">
    <property type="entry name" value="Rbsml_uS13_C"/>
</dbReference>
<dbReference type="AlphaFoldDB" id="A0A0G1TBS5"/>
<protein>
    <recommendedName>
        <fullName evidence="6 7">Small ribosomal subunit protein uS13</fullName>
    </recommendedName>
</protein>
<gene>
    <name evidence="7" type="primary">rpsM</name>
    <name evidence="10" type="ORF">UX60_C0044G0006</name>
</gene>
<dbReference type="GO" id="GO:0006412">
    <property type="term" value="P:translation"/>
    <property type="evidence" value="ECO:0007669"/>
    <property type="project" value="UniProtKB-UniRule"/>
</dbReference>
<comment type="subunit">
    <text evidence="7">Part of the 30S ribosomal subunit. Forms a loose heterodimer with protein S19. Forms two bridges to the 50S subunit in the 70S ribosome.</text>
</comment>
<evidence type="ECO:0000256" key="4">
    <source>
        <dbReference type="ARBA" id="ARBA00022980"/>
    </source>
</evidence>
<dbReference type="InterPro" id="IPR019980">
    <property type="entry name" value="Ribosomal_uS13_bac-type"/>
</dbReference>
<dbReference type="PIRSF" id="PIRSF002134">
    <property type="entry name" value="Ribosomal_S13"/>
    <property type="match status" value="1"/>
</dbReference>
<evidence type="ECO:0000256" key="3">
    <source>
        <dbReference type="ARBA" id="ARBA00022884"/>
    </source>
</evidence>
<evidence type="ECO:0000256" key="8">
    <source>
        <dbReference type="RuleBase" id="RU003830"/>
    </source>
</evidence>
<dbReference type="InterPro" id="IPR001892">
    <property type="entry name" value="Ribosomal_uS13"/>
</dbReference>
<dbReference type="PANTHER" id="PTHR10871:SF1">
    <property type="entry name" value="SMALL RIBOSOMAL SUBUNIT PROTEIN US13M"/>
    <property type="match status" value="1"/>
</dbReference>
<dbReference type="InterPro" id="IPR010979">
    <property type="entry name" value="Ribosomal_uS13-like_H2TH"/>
</dbReference>
<comment type="caution">
    <text evidence="10">The sequence shown here is derived from an EMBL/GenBank/DDBJ whole genome shotgun (WGS) entry which is preliminary data.</text>
</comment>
<organism evidence="10 11">
    <name type="scientific">Berkelbacteria bacterium GW2011_GWA2_46_7</name>
    <dbReference type="NCBI Taxonomy" id="1618335"/>
    <lineage>
        <taxon>Bacteria</taxon>
        <taxon>Candidatus Berkelbacteria</taxon>
    </lineage>
</organism>
<keyword evidence="4 7" id="KW-0689">Ribosomal protein</keyword>
<keyword evidence="5 7" id="KW-0687">Ribonucleoprotein</keyword>
<keyword evidence="3 7" id="KW-0694">RNA-binding</keyword>
<evidence type="ECO:0000256" key="2">
    <source>
        <dbReference type="ARBA" id="ARBA00022730"/>
    </source>
</evidence>
<dbReference type="PANTHER" id="PTHR10871">
    <property type="entry name" value="30S RIBOSOMAL PROTEIN S13/40S RIBOSOMAL PROTEIN S18"/>
    <property type="match status" value="1"/>
</dbReference>
<dbReference type="InterPro" id="IPR018269">
    <property type="entry name" value="Ribosomal_uS13_CS"/>
</dbReference>
<evidence type="ECO:0000256" key="7">
    <source>
        <dbReference type="HAMAP-Rule" id="MF_01315"/>
    </source>
</evidence>
<dbReference type="Gene3D" id="1.10.8.50">
    <property type="match status" value="1"/>
</dbReference>
<reference evidence="10 11" key="1">
    <citation type="journal article" date="2015" name="Nature">
        <title>rRNA introns, odd ribosomes, and small enigmatic genomes across a large radiation of phyla.</title>
        <authorList>
            <person name="Brown C.T."/>
            <person name="Hug L.A."/>
            <person name="Thomas B.C."/>
            <person name="Sharon I."/>
            <person name="Castelle C.J."/>
            <person name="Singh A."/>
            <person name="Wilkins M.J."/>
            <person name="Williams K.H."/>
            <person name="Banfield J.F."/>
        </authorList>
    </citation>
    <scope>NUCLEOTIDE SEQUENCE [LARGE SCALE GENOMIC DNA]</scope>
</reference>
<evidence type="ECO:0000256" key="9">
    <source>
        <dbReference type="SAM" id="MobiDB-lite"/>
    </source>
</evidence>
<dbReference type="SUPFAM" id="SSF46946">
    <property type="entry name" value="S13-like H2TH domain"/>
    <property type="match status" value="1"/>
</dbReference>
<feature type="region of interest" description="Disordered" evidence="9">
    <location>
        <begin position="97"/>
        <end position="128"/>
    </location>
</feature>
<evidence type="ECO:0000256" key="5">
    <source>
        <dbReference type="ARBA" id="ARBA00023274"/>
    </source>
</evidence>
<dbReference type="FunFam" id="1.10.8.50:FF:000001">
    <property type="entry name" value="30S ribosomal protein S13"/>
    <property type="match status" value="1"/>
</dbReference>
<comment type="function">
    <text evidence="7">Located at the top of the head of the 30S subunit, it contacts several helices of the 16S rRNA. In the 70S ribosome it contacts the 23S rRNA (bridge B1a) and protein L5 of the 50S subunit (bridge B1b), connecting the 2 subunits; these bridges are implicated in subunit movement. Contacts the tRNAs in the A and P-sites.</text>
</comment>
<sequence>MPRIAGVNIPDNKRVEIGLSYIYGLGVSNSQELLKKLHIDGNPKFSELTDTQVDLVRNHIEKDMTVEGDLKQLVQQNIRRLKDIASYRGHRHARNLPVHGQRTKTNARTKRGKRVTVGSGRKKSAEKT</sequence>
<evidence type="ECO:0000256" key="1">
    <source>
        <dbReference type="ARBA" id="ARBA00008080"/>
    </source>
</evidence>
<evidence type="ECO:0000313" key="10">
    <source>
        <dbReference type="EMBL" id="KKU42880.1"/>
    </source>
</evidence>
<dbReference type="GO" id="GO:0005829">
    <property type="term" value="C:cytosol"/>
    <property type="evidence" value="ECO:0007669"/>
    <property type="project" value="TreeGrafter"/>
</dbReference>
<dbReference type="NCBIfam" id="TIGR03631">
    <property type="entry name" value="uS13_bact"/>
    <property type="match status" value="1"/>
</dbReference>